<name>A0ABX1R1P9_9ALTE</name>
<protein>
    <submittedName>
        <fullName evidence="4">BolA/IbaG family iron-sulfur metabolism protein</fullName>
    </submittedName>
</protein>
<dbReference type="PANTHER" id="PTHR46229:SF2">
    <property type="entry name" value="BOLA-LIKE PROTEIN 1"/>
    <property type="match status" value="1"/>
</dbReference>
<dbReference type="InterPro" id="IPR002634">
    <property type="entry name" value="BolA"/>
</dbReference>
<organism evidence="4 5">
    <name type="scientific">Alteromonas ponticola</name>
    <dbReference type="NCBI Taxonomy" id="2720613"/>
    <lineage>
        <taxon>Bacteria</taxon>
        <taxon>Pseudomonadati</taxon>
        <taxon>Pseudomonadota</taxon>
        <taxon>Gammaproteobacteria</taxon>
        <taxon>Alteromonadales</taxon>
        <taxon>Alteromonadaceae</taxon>
        <taxon>Alteromonas/Salinimonas group</taxon>
        <taxon>Alteromonas</taxon>
    </lineage>
</organism>
<comment type="similarity">
    <text evidence="1 2">Belongs to the BolA/IbaG family.</text>
</comment>
<reference evidence="4 5" key="1">
    <citation type="submission" date="2020-03" db="EMBL/GenBank/DDBJ databases">
        <title>Alteromonas ponticola sp. nov., isolated from seawater.</title>
        <authorList>
            <person name="Yoon J.-H."/>
            <person name="Kim Y.-O."/>
        </authorList>
    </citation>
    <scope>NUCLEOTIDE SEQUENCE [LARGE SCALE GENOMIC DNA]</scope>
    <source>
        <strain evidence="4 5">MYP5</strain>
    </source>
</reference>
<dbReference type="InterPro" id="IPR036065">
    <property type="entry name" value="BolA-like_sf"/>
</dbReference>
<accession>A0ABX1R1P9</accession>
<dbReference type="Pfam" id="PF01722">
    <property type="entry name" value="BolA"/>
    <property type="match status" value="1"/>
</dbReference>
<dbReference type="EMBL" id="JAATNW010000005">
    <property type="protein sequence ID" value="NMH60380.1"/>
    <property type="molecule type" value="Genomic_DNA"/>
</dbReference>
<evidence type="ECO:0000256" key="2">
    <source>
        <dbReference type="RuleBase" id="RU003860"/>
    </source>
</evidence>
<evidence type="ECO:0000256" key="3">
    <source>
        <dbReference type="SAM" id="MobiDB-lite"/>
    </source>
</evidence>
<sequence>MQVKPFIESTLTANLQPIVLEVLDESFMHNVPAGAQSHWKVTVVSEAFSGLRLIQRHRRINELLSEALAGPVHALSLHTFTPHEWQQRGESVTASPQCLGGSKDASS</sequence>
<dbReference type="PANTHER" id="PTHR46229">
    <property type="entry name" value="BOLA TRANSCRIPTION REGULATOR"/>
    <property type="match status" value="1"/>
</dbReference>
<gene>
    <name evidence="4" type="ORF">HCJ96_10145</name>
</gene>
<keyword evidence="5" id="KW-1185">Reference proteome</keyword>
<dbReference type="RefSeq" id="WP_169210939.1">
    <property type="nucleotide sequence ID" value="NZ_JAATNW010000005.1"/>
</dbReference>
<dbReference type="SUPFAM" id="SSF82657">
    <property type="entry name" value="BolA-like"/>
    <property type="match status" value="1"/>
</dbReference>
<dbReference type="InterPro" id="IPR050961">
    <property type="entry name" value="BolA/IbaG_stress_morph_reg"/>
</dbReference>
<feature type="region of interest" description="Disordered" evidence="3">
    <location>
        <begin position="86"/>
        <end position="107"/>
    </location>
</feature>
<evidence type="ECO:0000256" key="1">
    <source>
        <dbReference type="ARBA" id="ARBA00005578"/>
    </source>
</evidence>
<dbReference type="PIRSF" id="PIRSF003113">
    <property type="entry name" value="BolA"/>
    <property type="match status" value="1"/>
</dbReference>
<dbReference type="Gene3D" id="3.30.300.90">
    <property type="entry name" value="BolA-like"/>
    <property type="match status" value="1"/>
</dbReference>
<dbReference type="Proteomes" id="UP000709336">
    <property type="component" value="Unassembled WGS sequence"/>
</dbReference>
<comment type="caution">
    <text evidence="4">The sequence shown here is derived from an EMBL/GenBank/DDBJ whole genome shotgun (WGS) entry which is preliminary data.</text>
</comment>
<evidence type="ECO:0000313" key="4">
    <source>
        <dbReference type="EMBL" id="NMH60380.1"/>
    </source>
</evidence>
<evidence type="ECO:0000313" key="5">
    <source>
        <dbReference type="Proteomes" id="UP000709336"/>
    </source>
</evidence>
<proteinExistence type="inferred from homology"/>